<comment type="caution">
    <text evidence="7">Lacks conserved residue(s) required for the propagation of feature annotation.</text>
</comment>
<comment type="subcellular location">
    <subcellularLocation>
        <location evidence="2">Membrane</location>
    </subcellularLocation>
</comment>
<sequence>MRSLGVQAKLLLILAVAGGAVLLAIAIAVWTMFALRGDVKQVTETELPKAASALRLARIGERLQRRGESLVVARNRNDRDTIQSLIGVDLAAMRSELIALRDVLPTDRSGEEAIVAYSTQLAEELTALRSGLERQTALEELLVDRREALLRREEQIQQALGPPLLAVSSILSRVNQPAPEQVTRFAVQNQGALIDTERHLKAAIVQILLTERATSPQNVRDRLNQYRRIMSQLEVAVSQLPSGLQQAVVVDLPFFRGQLAANGFFDIKFDVLRSLSLLQAFLESTRATADDLKRAVDQFIARDREAIAGATERITTSFAQQTLQYLIGSVLVVSLLILSAYLMYIRPLGQQIVGVSSAMRRLADGDGKVVPPGLDRTDEVGELARSFMVFKDAISQLEVMDKELAEQSRLMVATLDNMNDGFTVFDSDGNLLAFNPRFLDIYGLSAAFIEQGTPIKRIHMALARNGVRVFAANGQEVGFSSLRHDRGRLNKRYELHLPSGHVIELRSNPVPGGGFVTLHMDMTERVATQNRVWHARKIETISQLTTGVASELNTLLAVVLGNLRLLERSAGAVNPELKSRALSGIAAGVRAAHHVARLQAFSRKHKSEPGFVDPATVIEDLWHLLSYMVGPDIQLSVDCDEQPLGIHVDRGLLETAILNLAINAREAITGEGMLRISVSAAAHDKVLLEVQDSGKGMPTHILRALADPQASLRPAEHGVGFGLSMVYAFVAQAGGTIDITSEDGQGTEVRIWFDRVERPDMPARTDAQVPLGNGETVLVVDRDPALLEVNCALLEELGYKVLTATSGDAAMVLLGSHPEISMLYSEVELPAPWTGGKLAEAAIAQVPRLSAVLVSAEPWQRNTCNFRCLIKPVAVADLAAAFRDALGEPVTSQTARNS</sequence>
<comment type="catalytic activity">
    <reaction evidence="1">
        <text>ATP + protein L-histidine = ADP + protein N-phospho-L-histidine.</text>
        <dbReference type="EC" id="2.7.13.3"/>
    </reaction>
</comment>
<evidence type="ECO:0000256" key="2">
    <source>
        <dbReference type="ARBA" id="ARBA00004370"/>
    </source>
</evidence>
<dbReference type="SUPFAM" id="SSF55874">
    <property type="entry name" value="ATPase domain of HSP90 chaperone/DNA topoisomerase II/histidine kinase"/>
    <property type="match status" value="1"/>
</dbReference>
<dbReference type="PANTHER" id="PTHR43065:SF42">
    <property type="entry name" value="TWO-COMPONENT SENSOR PPRA"/>
    <property type="match status" value="1"/>
</dbReference>
<evidence type="ECO:0000256" key="7">
    <source>
        <dbReference type="PROSITE-ProRule" id="PRU00169"/>
    </source>
</evidence>
<feature type="domain" description="HAMP" evidence="12">
    <location>
        <begin position="346"/>
        <end position="399"/>
    </location>
</feature>
<feature type="transmembrane region" description="Helical" evidence="8">
    <location>
        <begin position="12"/>
        <end position="33"/>
    </location>
</feature>
<dbReference type="InterPro" id="IPR001789">
    <property type="entry name" value="Sig_transdc_resp-reg_receiver"/>
</dbReference>
<comment type="caution">
    <text evidence="13">The sequence shown here is derived from an EMBL/GenBank/DDBJ whole genome shotgun (WGS) entry which is preliminary data.</text>
</comment>
<dbReference type="PROSITE" id="PS50112">
    <property type="entry name" value="PAS"/>
    <property type="match status" value="1"/>
</dbReference>
<feature type="domain" description="Response regulatory" evidence="10">
    <location>
        <begin position="776"/>
        <end position="886"/>
    </location>
</feature>
<dbReference type="GO" id="GO:0000160">
    <property type="term" value="P:phosphorelay signal transduction system"/>
    <property type="evidence" value="ECO:0007669"/>
    <property type="project" value="InterPro"/>
</dbReference>
<dbReference type="SUPFAM" id="SSF52172">
    <property type="entry name" value="CheY-like"/>
    <property type="match status" value="1"/>
</dbReference>
<dbReference type="Pfam" id="PF00672">
    <property type="entry name" value="HAMP"/>
    <property type="match status" value="1"/>
</dbReference>
<dbReference type="SUPFAM" id="SSF55785">
    <property type="entry name" value="PYP-like sensor domain (PAS domain)"/>
    <property type="match status" value="1"/>
</dbReference>
<evidence type="ECO:0000259" key="12">
    <source>
        <dbReference type="PROSITE" id="PS50885"/>
    </source>
</evidence>
<dbReference type="InterPro" id="IPR011006">
    <property type="entry name" value="CheY-like_superfamily"/>
</dbReference>
<keyword evidence="8" id="KW-0812">Transmembrane</keyword>
<dbReference type="CDD" id="cd06225">
    <property type="entry name" value="HAMP"/>
    <property type="match status" value="1"/>
</dbReference>
<dbReference type="InterPro" id="IPR036890">
    <property type="entry name" value="HATPase_C_sf"/>
</dbReference>
<dbReference type="Gene3D" id="3.40.50.2300">
    <property type="match status" value="1"/>
</dbReference>
<feature type="domain" description="Histidine kinase" evidence="9">
    <location>
        <begin position="547"/>
        <end position="757"/>
    </location>
</feature>
<evidence type="ECO:0000313" key="13">
    <source>
        <dbReference type="EMBL" id="OKL43285.1"/>
    </source>
</evidence>
<evidence type="ECO:0000256" key="6">
    <source>
        <dbReference type="ARBA" id="ARBA00022777"/>
    </source>
</evidence>
<gene>
    <name evidence="13" type="ORF">A3843_14300</name>
</gene>
<dbReference type="STRING" id="197461.A3843_14300"/>
<keyword evidence="8" id="KW-1133">Transmembrane helix</keyword>
<dbReference type="InterPro" id="IPR003660">
    <property type="entry name" value="HAMP_dom"/>
</dbReference>
<dbReference type="PRINTS" id="PR00344">
    <property type="entry name" value="BCTRLSENSOR"/>
</dbReference>
<name>A0A1U7JF05_9HYPH</name>
<feature type="domain" description="PAS" evidence="11">
    <location>
        <begin position="407"/>
        <end position="445"/>
    </location>
</feature>
<evidence type="ECO:0000256" key="4">
    <source>
        <dbReference type="ARBA" id="ARBA00022553"/>
    </source>
</evidence>
<dbReference type="GO" id="GO:0016020">
    <property type="term" value="C:membrane"/>
    <property type="evidence" value="ECO:0007669"/>
    <property type="project" value="UniProtKB-SubCell"/>
</dbReference>
<dbReference type="InterPro" id="IPR035965">
    <property type="entry name" value="PAS-like_dom_sf"/>
</dbReference>
<dbReference type="InterPro" id="IPR000014">
    <property type="entry name" value="PAS"/>
</dbReference>
<dbReference type="Gene3D" id="1.10.287.130">
    <property type="match status" value="1"/>
</dbReference>
<evidence type="ECO:0000313" key="14">
    <source>
        <dbReference type="Proteomes" id="UP000185783"/>
    </source>
</evidence>
<evidence type="ECO:0000256" key="5">
    <source>
        <dbReference type="ARBA" id="ARBA00022679"/>
    </source>
</evidence>
<dbReference type="PANTHER" id="PTHR43065">
    <property type="entry name" value="SENSOR HISTIDINE KINASE"/>
    <property type="match status" value="1"/>
</dbReference>
<keyword evidence="5" id="KW-0808">Transferase</keyword>
<keyword evidence="8" id="KW-0472">Membrane</keyword>
<dbReference type="RefSeq" id="WP_028480765.1">
    <property type="nucleotide sequence ID" value="NZ_LVVZ01000021.1"/>
</dbReference>
<protein>
    <recommendedName>
        <fullName evidence="3">histidine kinase</fullName>
        <ecNumber evidence="3">2.7.13.3</ecNumber>
    </recommendedName>
</protein>
<evidence type="ECO:0000256" key="1">
    <source>
        <dbReference type="ARBA" id="ARBA00000085"/>
    </source>
</evidence>
<accession>A0A1U7JF05</accession>
<keyword evidence="4" id="KW-0597">Phosphoprotein</keyword>
<dbReference type="InterPro" id="IPR004358">
    <property type="entry name" value="Sig_transdc_His_kin-like_C"/>
</dbReference>
<dbReference type="InterPro" id="IPR003594">
    <property type="entry name" value="HATPase_dom"/>
</dbReference>
<dbReference type="SMART" id="SM00387">
    <property type="entry name" value="HATPase_c"/>
    <property type="match status" value="1"/>
</dbReference>
<keyword evidence="6" id="KW-0418">Kinase</keyword>
<dbReference type="InterPro" id="IPR005467">
    <property type="entry name" value="His_kinase_dom"/>
</dbReference>
<dbReference type="EMBL" id="LVVZ01000021">
    <property type="protein sequence ID" value="OKL43285.1"/>
    <property type="molecule type" value="Genomic_DNA"/>
</dbReference>
<dbReference type="AlphaFoldDB" id="A0A1U7JF05"/>
<dbReference type="GO" id="GO:0004673">
    <property type="term" value="F:protein histidine kinase activity"/>
    <property type="evidence" value="ECO:0007669"/>
    <property type="project" value="UniProtKB-EC"/>
</dbReference>
<evidence type="ECO:0000259" key="9">
    <source>
        <dbReference type="PROSITE" id="PS50109"/>
    </source>
</evidence>
<organism evidence="13 14">
    <name type="scientific">Pseudovibrio exalbescens</name>
    <dbReference type="NCBI Taxonomy" id="197461"/>
    <lineage>
        <taxon>Bacteria</taxon>
        <taxon>Pseudomonadati</taxon>
        <taxon>Pseudomonadota</taxon>
        <taxon>Alphaproteobacteria</taxon>
        <taxon>Hyphomicrobiales</taxon>
        <taxon>Stappiaceae</taxon>
        <taxon>Pseudovibrio</taxon>
    </lineage>
</organism>
<evidence type="ECO:0000256" key="8">
    <source>
        <dbReference type="SAM" id="Phobius"/>
    </source>
</evidence>
<dbReference type="SUPFAM" id="SSF158472">
    <property type="entry name" value="HAMP domain-like"/>
    <property type="match status" value="1"/>
</dbReference>
<dbReference type="PROSITE" id="PS50110">
    <property type="entry name" value="RESPONSE_REGULATORY"/>
    <property type="match status" value="1"/>
</dbReference>
<evidence type="ECO:0000259" key="10">
    <source>
        <dbReference type="PROSITE" id="PS50110"/>
    </source>
</evidence>
<dbReference type="Pfam" id="PF02518">
    <property type="entry name" value="HATPase_c"/>
    <property type="match status" value="1"/>
</dbReference>
<feature type="transmembrane region" description="Helical" evidence="8">
    <location>
        <begin position="323"/>
        <end position="344"/>
    </location>
</feature>
<evidence type="ECO:0000256" key="3">
    <source>
        <dbReference type="ARBA" id="ARBA00012438"/>
    </source>
</evidence>
<dbReference type="PROSITE" id="PS50109">
    <property type="entry name" value="HIS_KIN"/>
    <property type="match status" value="1"/>
</dbReference>
<evidence type="ECO:0000259" key="11">
    <source>
        <dbReference type="PROSITE" id="PS50112"/>
    </source>
</evidence>
<proteinExistence type="predicted"/>
<dbReference type="Pfam" id="PF12860">
    <property type="entry name" value="PAS_7"/>
    <property type="match status" value="1"/>
</dbReference>
<dbReference type="EC" id="2.7.13.3" evidence="3"/>
<dbReference type="PROSITE" id="PS50885">
    <property type="entry name" value="HAMP"/>
    <property type="match status" value="1"/>
</dbReference>
<dbReference type="Gene3D" id="3.30.450.20">
    <property type="entry name" value="PAS domain"/>
    <property type="match status" value="1"/>
</dbReference>
<reference evidence="13 14" key="1">
    <citation type="submission" date="2016-03" db="EMBL/GenBank/DDBJ databases">
        <title>Genome sequence of Nesiotobacter sp. nov., a moderately halophilic alphaproteobacterium isolated from the Yellow Sea, China.</title>
        <authorList>
            <person name="Zhang G."/>
            <person name="Zhang R."/>
        </authorList>
    </citation>
    <scope>NUCLEOTIDE SEQUENCE [LARGE SCALE GENOMIC DNA]</scope>
    <source>
        <strain evidence="13 14">WB1-6</strain>
    </source>
</reference>
<dbReference type="Proteomes" id="UP000185783">
    <property type="component" value="Unassembled WGS sequence"/>
</dbReference>
<keyword evidence="14" id="KW-1185">Reference proteome</keyword>
<dbReference type="Gene3D" id="6.10.340.10">
    <property type="match status" value="1"/>
</dbReference>
<dbReference type="Gene3D" id="3.30.565.10">
    <property type="entry name" value="Histidine kinase-like ATPase, C-terminal domain"/>
    <property type="match status" value="1"/>
</dbReference>